<evidence type="ECO:0000313" key="3">
    <source>
        <dbReference type="EMBL" id="KAJ3218348.1"/>
    </source>
</evidence>
<dbReference type="PANTHER" id="PTHR45856:SF25">
    <property type="entry name" value="FUNGAL LIPASE-LIKE DOMAIN-CONTAINING PROTEIN"/>
    <property type="match status" value="1"/>
</dbReference>
<dbReference type="AlphaFoldDB" id="A0AAD5U477"/>
<dbReference type="EMBL" id="JADGJW010000385">
    <property type="protein sequence ID" value="KAJ3218348.1"/>
    <property type="molecule type" value="Genomic_DNA"/>
</dbReference>
<keyword evidence="1" id="KW-0732">Signal</keyword>
<dbReference type="Pfam" id="PF01764">
    <property type="entry name" value="Lipase_3"/>
    <property type="match status" value="1"/>
</dbReference>
<evidence type="ECO:0000259" key="2">
    <source>
        <dbReference type="Pfam" id="PF01764"/>
    </source>
</evidence>
<feature type="signal peptide" evidence="1">
    <location>
        <begin position="1"/>
        <end position="18"/>
    </location>
</feature>
<dbReference type="Proteomes" id="UP001211065">
    <property type="component" value="Unassembled WGS sequence"/>
</dbReference>
<evidence type="ECO:0000313" key="4">
    <source>
        <dbReference type="Proteomes" id="UP001211065"/>
    </source>
</evidence>
<dbReference type="InterPro" id="IPR002921">
    <property type="entry name" value="Fungal_lipase-type"/>
</dbReference>
<dbReference type="InterPro" id="IPR051218">
    <property type="entry name" value="Sec_MonoDiacylglyc_Lipase"/>
</dbReference>
<feature type="domain" description="Fungal lipase-type" evidence="2">
    <location>
        <begin position="158"/>
        <end position="295"/>
    </location>
</feature>
<reference evidence="3" key="1">
    <citation type="submission" date="2020-05" db="EMBL/GenBank/DDBJ databases">
        <title>Phylogenomic resolution of chytrid fungi.</title>
        <authorList>
            <person name="Stajich J.E."/>
            <person name="Amses K."/>
            <person name="Simmons R."/>
            <person name="Seto K."/>
            <person name="Myers J."/>
            <person name="Bonds A."/>
            <person name="Quandt C.A."/>
            <person name="Barry K."/>
            <person name="Liu P."/>
            <person name="Grigoriev I."/>
            <person name="Longcore J.E."/>
            <person name="James T.Y."/>
        </authorList>
    </citation>
    <scope>NUCLEOTIDE SEQUENCE</scope>
    <source>
        <strain evidence="3">JEL0476</strain>
    </source>
</reference>
<dbReference type="CDD" id="cd00519">
    <property type="entry name" value="Lipase_3"/>
    <property type="match status" value="1"/>
</dbReference>
<accession>A0AAD5U477</accession>
<organism evidence="3 4">
    <name type="scientific">Clydaea vesicula</name>
    <dbReference type="NCBI Taxonomy" id="447962"/>
    <lineage>
        <taxon>Eukaryota</taxon>
        <taxon>Fungi</taxon>
        <taxon>Fungi incertae sedis</taxon>
        <taxon>Chytridiomycota</taxon>
        <taxon>Chytridiomycota incertae sedis</taxon>
        <taxon>Chytridiomycetes</taxon>
        <taxon>Lobulomycetales</taxon>
        <taxon>Lobulomycetaceae</taxon>
        <taxon>Clydaea</taxon>
    </lineage>
</organism>
<dbReference type="Gene3D" id="3.40.50.1820">
    <property type="entry name" value="alpha/beta hydrolase"/>
    <property type="match status" value="1"/>
</dbReference>
<comment type="caution">
    <text evidence="3">The sequence shown here is derived from an EMBL/GenBank/DDBJ whole genome shotgun (WGS) entry which is preliminary data.</text>
</comment>
<dbReference type="PANTHER" id="PTHR45856">
    <property type="entry name" value="ALPHA/BETA-HYDROLASES SUPERFAMILY PROTEIN"/>
    <property type="match status" value="1"/>
</dbReference>
<name>A0AAD5U477_9FUNG</name>
<proteinExistence type="predicted"/>
<dbReference type="InterPro" id="IPR029058">
    <property type="entry name" value="AB_hydrolase_fold"/>
</dbReference>
<keyword evidence="4" id="KW-1185">Reference proteome</keyword>
<dbReference type="GO" id="GO:0006629">
    <property type="term" value="P:lipid metabolic process"/>
    <property type="evidence" value="ECO:0007669"/>
    <property type="project" value="InterPro"/>
</dbReference>
<feature type="chain" id="PRO_5042002879" description="Fungal lipase-type domain-containing protein" evidence="1">
    <location>
        <begin position="19"/>
        <end position="370"/>
    </location>
</feature>
<dbReference type="SUPFAM" id="SSF53474">
    <property type="entry name" value="alpha/beta-Hydrolases"/>
    <property type="match status" value="1"/>
</dbReference>
<protein>
    <recommendedName>
        <fullName evidence="2">Fungal lipase-type domain-containing protein</fullName>
    </recommendedName>
</protein>
<evidence type="ECO:0000256" key="1">
    <source>
        <dbReference type="SAM" id="SignalP"/>
    </source>
</evidence>
<sequence length="370" mass="41298">MKLFGALSAILLSQAALSKPVENSAAEIDPSVFELRKEYLAQFLPQNITETELNNIASIEDPTTSQLYEAIPGEAVRPASRQFQGSRSATKVSPTVKNDLSYMQKYAAAAYCLFGFENWSCAGRCTQTQGTIFVRGFDTLIENTKGYIAYNPDMKAIIVAFRGTLSIRNAIVDLTLDQVPLSNTDSSSKIMVHKGFQVTYHAVRDIVRDTVAKLLKQYPGSHIRTTGHSLGAATATVAALDLAFFFPDEVPRMQIYTYGEPRVGNRALAEKVNSIFGERMRRITHHADIFTLLPTPHLGGANSWQHHKREYWIDWNDNTQQCSAGENEDNKCSAGTRDYDHLDTLPKMLSLLLWPQSWIDLLAHINGCKF</sequence>
<gene>
    <name evidence="3" type="ORF">HK099_005102</name>
</gene>